<evidence type="ECO:0000256" key="1">
    <source>
        <dbReference type="ARBA" id="ARBA00012386"/>
    </source>
</evidence>
<dbReference type="AlphaFoldDB" id="A0ABD3MXZ2"/>
<dbReference type="GO" id="GO:0008033">
    <property type="term" value="P:tRNA processing"/>
    <property type="evidence" value="ECO:0007669"/>
    <property type="project" value="UniProtKB-KW"/>
</dbReference>
<keyword evidence="3" id="KW-0949">S-adenosyl-L-methionine</keyword>
<dbReference type="EC" id="2.5.1.25" evidence="1"/>
<dbReference type="SMART" id="SM01144">
    <property type="entry name" value="DTW"/>
    <property type="match status" value="1"/>
</dbReference>
<dbReference type="Proteomes" id="UP001530400">
    <property type="component" value="Unassembled WGS sequence"/>
</dbReference>
<sequence>MSSIDPSSNNSHTAQWQRQSTWLAHLRHHKQKLQESGVDGFDLLEAMSTLAIYHKLATRKDRCQKCWHTKLYCICSQLKEVSFKPRGNEALNVNLLILMHHKEYMSAGNSAKLLLQLFPSSTELYIFGKEGDVDRLFRDISSKHIKPILLWPGKEAVSTTDLLHLLKNESAYSQSEQHSLRSIYAIVLDGTYNQARNMYKSLKKKWGPSQIPTAVSLKPMSESVFHRAQKNYGKAHLQHHSKDVDPVLRVSTAEACGVLLHELGVADQDVVDGVIDAVRLNNDALKYSRHHLD</sequence>
<comment type="caution">
    <text evidence="8">The sequence shown here is derived from an EMBL/GenBank/DDBJ whole genome shotgun (WGS) entry which is preliminary data.</text>
</comment>
<evidence type="ECO:0000256" key="3">
    <source>
        <dbReference type="ARBA" id="ARBA00022691"/>
    </source>
</evidence>
<keyword evidence="2" id="KW-0808">Transferase</keyword>
<dbReference type="PANTHER" id="PTHR21392:SF0">
    <property type="entry name" value="TRNA-URIDINE AMINOCARBOXYPROPYLTRANSFERASE 2"/>
    <property type="match status" value="1"/>
</dbReference>
<feature type="domain" description="DTW" evidence="7">
    <location>
        <begin position="59"/>
        <end position="279"/>
    </location>
</feature>
<evidence type="ECO:0000256" key="4">
    <source>
        <dbReference type="ARBA" id="ARBA00022694"/>
    </source>
</evidence>
<keyword evidence="9" id="KW-1185">Reference proteome</keyword>
<evidence type="ECO:0000256" key="6">
    <source>
        <dbReference type="ARBA" id="ARBA00048718"/>
    </source>
</evidence>
<name>A0ABD3MXZ2_9STRA</name>
<gene>
    <name evidence="8" type="ORF">ACHAWO_002274</name>
</gene>
<dbReference type="Pfam" id="PF03942">
    <property type="entry name" value="DTW"/>
    <property type="match status" value="1"/>
</dbReference>
<comment type="catalytic activity">
    <reaction evidence="6">
        <text>a uridine in tRNA + S-adenosyl-L-methionine = a 3-[(3S)-3-amino-3-carboxypropyl]uridine in tRNA + S-methyl-5'-thioadenosine + H(+)</text>
        <dbReference type="Rhea" id="RHEA:62432"/>
        <dbReference type="Rhea" id="RHEA-COMP:13339"/>
        <dbReference type="Rhea" id="RHEA-COMP:16092"/>
        <dbReference type="ChEBI" id="CHEBI:15378"/>
        <dbReference type="ChEBI" id="CHEBI:17509"/>
        <dbReference type="ChEBI" id="CHEBI:59789"/>
        <dbReference type="ChEBI" id="CHEBI:65315"/>
        <dbReference type="ChEBI" id="CHEBI:82930"/>
        <dbReference type="EC" id="2.5.1.25"/>
    </reaction>
</comment>
<reference evidence="8 9" key="1">
    <citation type="submission" date="2024-10" db="EMBL/GenBank/DDBJ databases">
        <title>Updated reference genomes for cyclostephanoid diatoms.</title>
        <authorList>
            <person name="Roberts W.R."/>
            <person name="Alverson A.J."/>
        </authorList>
    </citation>
    <scope>NUCLEOTIDE SEQUENCE [LARGE SCALE GENOMIC DNA]</scope>
    <source>
        <strain evidence="8 9">AJA010-31</strain>
    </source>
</reference>
<accession>A0ABD3MXZ2</accession>
<evidence type="ECO:0000259" key="7">
    <source>
        <dbReference type="SMART" id="SM01144"/>
    </source>
</evidence>
<evidence type="ECO:0000313" key="9">
    <source>
        <dbReference type="Proteomes" id="UP001530400"/>
    </source>
</evidence>
<keyword evidence="4" id="KW-0819">tRNA processing</keyword>
<proteinExistence type="inferred from homology"/>
<dbReference type="EMBL" id="JALLPJ020001378">
    <property type="protein sequence ID" value="KAL3766836.1"/>
    <property type="molecule type" value="Genomic_DNA"/>
</dbReference>
<dbReference type="PANTHER" id="PTHR21392">
    <property type="entry name" value="TRNA-URIDINE AMINOCARBOXYPROPYLTRANSFERASE 2"/>
    <property type="match status" value="1"/>
</dbReference>
<dbReference type="InterPro" id="IPR005636">
    <property type="entry name" value="DTW"/>
</dbReference>
<protein>
    <recommendedName>
        <fullName evidence="1">tRNA-uridine aminocarboxypropyltransferase</fullName>
        <ecNumber evidence="1">2.5.1.25</ecNumber>
    </recommendedName>
</protein>
<dbReference type="InterPro" id="IPR039262">
    <property type="entry name" value="DTWD2/TAPT"/>
</dbReference>
<comment type="similarity">
    <text evidence="5">Belongs to the TDD superfamily. DTWD2 family.</text>
</comment>
<dbReference type="GO" id="GO:0016432">
    <property type="term" value="F:tRNA-uridine aminocarboxypropyltransferase activity"/>
    <property type="evidence" value="ECO:0007669"/>
    <property type="project" value="UniProtKB-EC"/>
</dbReference>
<evidence type="ECO:0000256" key="5">
    <source>
        <dbReference type="ARBA" id="ARBA00034489"/>
    </source>
</evidence>
<organism evidence="8 9">
    <name type="scientific">Cyclotella atomus</name>
    <dbReference type="NCBI Taxonomy" id="382360"/>
    <lineage>
        <taxon>Eukaryota</taxon>
        <taxon>Sar</taxon>
        <taxon>Stramenopiles</taxon>
        <taxon>Ochrophyta</taxon>
        <taxon>Bacillariophyta</taxon>
        <taxon>Coscinodiscophyceae</taxon>
        <taxon>Thalassiosirophycidae</taxon>
        <taxon>Stephanodiscales</taxon>
        <taxon>Stephanodiscaceae</taxon>
        <taxon>Cyclotella</taxon>
    </lineage>
</organism>
<evidence type="ECO:0000313" key="8">
    <source>
        <dbReference type="EMBL" id="KAL3766836.1"/>
    </source>
</evidence>
<evidence type="ECO:0000256" key="2">
    <source>
        <dbReference type="ARBA" id="ARBA00022679"/>
    </source>
</evidence>